<evidence type="ECO:0000313" key="1">
    <source>
        <dbReference type="EMBL" id="KAK2093151.1"/>
    </source>
</evidence>
<dbReference type="EMBL" id="JASSZA010000015">
    <property type="protein sequence ID" value="KAK2093151.1"/>
    <property type="molecule type" value="Genomic_DNA"/>
</dbReference>
<comment type="caution">
    <text evidence="1">The sequence shown here is derived from an EMBL/GenBank/DDBJ whole genome shotgun (WGS) entry which is preliminary data.</text>
</comment>
<protein>
    <submittedName>
        <fullName evidence="1">Uncharacterized protein</fullName>
    </submittedName>
</protein>
<accession>A0ABQ9U7Y8</accession>
<evidence type="ECO:0000313" key="2">
    <source>
        <dbReference type="Proteomes" id="UP001266305"/>
    </source>
</evidence>
<gene>
    <name evidence="1" type="ORF">P7K49_029680</name>
</gene>
<dbReference type="Proteomes" id="UP001266305">
    <property type="component" value="Unassembled WGS sequence"/>
</dbReference>
<sequence>MKRISGSRDQKGQGPSDFFTCWWRSSRGDVAERDDSTFAQRGYNIRGKHLGKLHGAASRDDVFRVQLILLRGNVDLDERKRQEEELTLAVYCKGSGVAVEIFTLNTSENCSTVTVPRIIPLPRAQVSSLQDGSA</sequence>
<proteinExistence type="predicted"/>
<keyword evidence="2" id="KW-1185">Reference proteome</keyword>
<organism evidence="1 2">
    <name type="scientific">Saguinus oedipus</name>
    <name type="common">Cotton-top tamarin</name>
    <name type="synonym">Oedipomidas oedipus</name>
    <dbReference type="NCBI Taxonomy" id="9490"/>
    <lineage>
        <taxon>Eukaryota</taxon>
        <taxon>Metazoa</taxon>
        <taxon>Chordata</taxon>
        <taxon>Craniata</taxon>
        <taxon>Vertebrata</taxon>
        <taxon>Euteleostomi</taxon>
        <taxon>Mammalia</taxon>
        <taxon>Eutheria</taxon>
        <taxon>Euarchontoglires</taxon>
        <taxon>Primates</taxon>
        <taxon>Haplorrhini</taxon>
        <taxon>Platyrrhini</taxon>
        <taxon>Cebidae</taxon>
        <taxon>Callitrichinae</taxon>
        <taxon>Saguinus</taxon>
    </lineage>
</organism>
<reference evidence="1 2" key="1">
    <citation type="submission" date="2023-05" db="EMBL/GenBank/DDBJ databases">
        <title>B98-5 Cell Line De Novo Hybrid Assembly: An Optical Mapping Approach.</title>
        <authorList>
            <person name="Kananen K."/>
            <person name="Auerbach J.A."/>
            <person name="Kautto E."/>
            <person name="Blachly J.S."/>
        </authorList>
    </citation>
    <scope>NUCLEOTIDE SEQUENCE [LARGE SCALE GENOMIC DNA]</scope>
    <source>
        <strain evidence="1">B95-8</strain>
        <tissue evidence="1">Cell line</tissue>
    </source>
</reference>
<name>A0ABQ9U7Y8_SAGOE</name>